<keyword evidence="1" id="KW-0732">Signal</keyword>
<dbReference type="EMBL" id="JAJNEC010000004">
    <property type="protein sequence ID" value="MCD2421995.1"/>
    <property type="molecule type" value="Genomic_DNA"/>
</dbReference>
<evidence type="ECO:0000313" key="2">
    <source>
        <dbReference type="EMBL" id="MCD2421995.1"/>
    </source>
</evidence>
<dbReference type="RefSeq" id="WP_231002899.1">
    <property type="nucleotide sequence ID" value="NZ_JAJNEC010000004.1"/>
</dbReference>
<sequence length="239" mass="26715">MKKQCVTVLIFLALLVTACSKNDTRLPETTERETVSLWAETEKQLTLPAYAGQGAVLASADSSIATAAWQGNRVLVTAYAPGNTTITMRSVEPGKPVLHIAVFSRSVETAYGWRRIENDQWKTAVVVKAGRTKEGRALAQQLLDSLKQGATGNGFIFRSNEVAEYARDRQLYKVGYTFKNWTLTLNHECWQEQIPLTPVQYNVIGLTQDLTKEYKSRYPGKHIVQVTVTRYFSEVLPPG</sequence>
<evidence type="ECO:0000313" key="3">
    <source>
        <dbReference type="Proteomes" id="UP001199816"/>
    </source>
</evidence>
<accession>A0ABS8PLM0</accession>
<keyword evidence="3" id="KW-1185">Reference proteome</keyword>
<comment type="caution">
    <text evidence="2">The sequence shown here is derived from an EMBL/GenBank/DDBJ whole genome shotgun (WGS) entry which is preliminary data.</text>
</comment>
<name>A0ABS8PLM0_9BACT</name>
<proteinExistence type="predicted"/>
<reference evidence="2 3" key="1">
    <citation type="submission" date="2021-11" db="EMBL/GenBank/DDBJ databases">
        <title>Genomic of Niabella pedocola.</title>
        <authorList>
            <person name="Wu T."/>
        </authorList>
    </citation>
    <scope>NUCLEOTIDE SEQUENCE [LARGE SCALE GENOMIC DNA]</scope>
    <source>
        <strain evidence="2 3">JCM 31011</strain>
    </source>
</reference>
<protein>
    <submittedName>
        <fullName evidence="2">Uncharacterized protein</fullName>
    </submittedName>
</protein>
<feature type="chain" id="PRO_5046269203" evidence="1">
    <location>
        <begin position="19"/>
        <end position="239"/>
    </location>
</feature>
<organism evidence="2 3">
    <name type="scientific">Niabella pedocola</name>
    <dbReference type="NCBI Taxonomy" id="1752077"/>
    <lineage>
        <taxon>Bacteria</taxon>
        <taxon>Pseudomonadati</taxon>
        <taxon>Bacteroidota</taxon>
        <taxon>Chitinophagia</taxon>
        <taxon>Chitinophagales</taxon>
        <taxon>Chitinophagaceae</taxon>
        <taxon>Niabella</taxon>
    </lineage>
</organism>
<gene>
    <name evidence="2" type="ORF">LQ567_04430</name>
</gene>
<evidence type="ECO:0000256" key="1">
    <source>
        <dbReference type="SAM" id="SignalP"/>
    </source>
</evidence>
<dbReference type="PROSITE" id="PS51257">
    <property type="entry name" value="PROKAR_LIPOPROTEIN"/>
    <property type="match status" value="1"/>
</dbReference>
<feature type="signal peptide" evidence="1">
    <location>
        <begin position="1"/>
        <end position="18"/>
    </location>
</feature>
<dbReference type="Proteomes" id="UP001199816">
    <property type="component" value="Unassembled WGS sequence"/>
</dbReference>